<reference evidence="2 3" key="1">
    <citation type="submission" date="2016-09" db="EMBL/GenBank/DDBJ databases">
        <authorList>
            <person name="Capua I."/>
            <person name="De Benedictis P."/>
            <person name="Joannis T."/>
            <person name="Lombin L.H."/>
            <person name="Cattoli G."/>
        </authorList>
    </citation>
    <scope>NUCLEOTIDE SEQUENCE [LARGE SCALE GENOMIC DNA]</scope>
    <source>
        <strain evidence="2 3">NRS-1</strain>
    </source>
</reference>
<proteinExistence type="predicted"/>
<dbReference type="OrthoDB" id="1243060at2"/>
<keyword evidence="3" id="KW-1185">Reference proteome</keyword>
<organism evidence="2 3">
    <name type="scientific">Cloacibacterium normanense</name>
    <dbReference type="NCBI Taxonomy" id="237258"/>
    <lineage>
        <taxon>Bacteria</taxon>
        <taxon>Pseudomonadati</taxon>
        <taxon>Bacteroidota</taxon>
        <taxon>Flavobacteriia</taxon>
        <taxon>Flavobacteriales</taxon>
        <taxon>Weeksellaceae</taxon>
    </lineage>
</organism>
<dbReference type="Proteomes" id="UP000095601">
    <property type="component" value="Unassembled WGS sequence"/>
</dbReference>
<feature type="chain" id="PRO_5009186826" description="DUF4919 domain-containing protein" evidence="1">
    <location>
        <begin position="20"/>
        <end position="218"/>
    </location>
</feature>
<sequence length="218" mass="25639">MKKALFTFIFLCLHSIVFSQVNIEEIKKNVTVNPQKYYYEYLEIFKTAPETLSQEQLNYIYYGNNYVDYGYDRLTFNQKSGKISKFAHNRISKKFAEKILLDALPLYEQNPLNKELLLCLSDLYKAKSEQEKSDFHYNQYQLLIKTIEKSGNGKLDNSAILVTSFQDLMLSVERFSIVFVPGLDFKEKVLPDGSWLYIFKNGIDLFFVRLVHHKDAFK</sequence>
<comment type="caution">
    <text evidence="2">The sequence shown here is derived from an EMBL/GenBank/DDBJ whole genome shotgun (WGS) entry which is preliminary data.</text>
</comment>
<dbReference type="EMBL" id="MKGI01000076">
    <property type="protein sequence ID" value="OEL10558.1"/>
    <property type="molecule type" value="Genomic_DNA"/>
</dbReference>
<keyword evidence="1" id="KW-0732">Signal</keyword>
<evidence type="ECO:0000256" key="1">
    <source>
        <dbReference type="SAM" id="SignalP"/>
    </source>
</evidence>
<protein>
    <recommendedName>
        <fullName evidence="4">DUF4919 domain-containing protein</fullName>
    </recommendedName>
</protein>
<gene>
    <name evidence="2" type="ORF">BHF72_0381</name>
</gene>
<dbReference type="KEGG" id="cnr:EB819_11460"/>
<dbReference type="STRING" id="237258.SAMN04489756_10482"/>
<dbReference type="RefSeq" id="WP_069799787.1">
    <property type="nucleotide sequence ID" value="NZ_CP034157.1"/>
</dbReference>
<dbReference type="InterPro" id="IPR032578">
    <property type="entry name" value="DUF4919"/>
</dbReference>
<name>A0A1E5UCM9_9FLAO</name>
<dbReference type="Pfam" id="PF16266">
    <property type="entry name" value="DUF4919"/>
    <property type="match status" value="1"/>
</dbReference>
<evidence type="ECO:0008006" key="4">
    <source>
        <dbReference type="Google" id="ProtNLM"/>
    </source>
</evidence>
<evidence type="ECO:0000313" key="3">
    <source>
        <dbReference type="Proteomes" id="UP000095601"/>
    </source>
</evidence>
<evidence type="ECO:0000313" key="2">
    <source>
        <dbReference type="EMBL" id="OEL10558.1"/>
    </source>
</evidence>
<accession>A0A1E5UCM9</accession>
<dbReference type="AlphaFoldDB" id="A0A1E5UCM9"/>
<feature type="signal peptide" evidence="1">
    <location>
        <begin position="1"/>
        <end position="19"/>
    </location>
</feature>